<reference evidence="3 4" key="1">
    <citation type="submission" date="2020-04" db="EMBL/GenBank/DDBJ databases">
        <title>Genome sequence of Altibacter aquimarinus strain ALE3EI.</title>
        <authorList>
            <person name="Oh H.-M."/>
            <person name="Jang D."/>
        </authorList>
    </citation>
    <scope>NUCLEOTIDE SEQUENCE [LARGE SCALE GENOMIC DNA]</scope>
    <source>
        <strain evidence="3 4">ALE3EI</strain>
    </source>
</reference>
<feature type="domain" description="Outer membrane protein beta-barrel" evidence="2">
    <location>
        <begin position="7"/>
        <end position="206"/>
    </location>
</feature>
<dbReference type="KEGG" id="alti:ALE3EI_0716"/>
<dbReference type="InterPro" id="IPR011250">
    <property type="entry name" value="OMP/PagP_B-barrel"/>
</dbReference>
<proteinExistence type="predicted"/>
<dbReference type="AlphaFoldDB" id="A0A7G8PSH7"/>
<dbReference type="EMBL" id="CP052909">
    <property type="protein sequence ID" value="QNJ97293.1"/>
    <property type="molecule type" value="Genomic_DNA"/>
</dbReference>
<dbReference type="RefSeq" id="WP_186990931.1">
    <property type="nucleotide sequence ID" value="NZ_CP052909.1"/>
</dbReference>
<organism evidence="3 4">
    <name type="scientific">Constantimarinum furrinae</name>
    <dbReference type="NCBI Taxonomy" id="2562285"/>
    <lineage>
        <taxon>Bacteria</taxon>
        <taxon>Pseudomonadati</taxon>
        <taxon>Bacteroidota</taxon>
        <taxon>Flavobacteriia</taxon>
        <taxon>Flavobacteriales</taxon>
        <taxon>Flavobacteriaceae</taxon>
        <taxon>Altibacter/Constantimarinum group</taxon>
        <taxon>Constantimarinum</taxon>
    </lineage>
</organism>
<dbReference type="SUPFAM" id="SSF56925">
    <property type="entry name" value="OMPA-like"/>
    <property type="match status" value="1"/>
</dbReference>
<name>A0A7G8PSH7_9FLAO</name>
<sequence>MRNYFSLLIIFVSISTFSQEVYVEAGKTDATFEFTNSQGEELENLQHTMHNYVRAGYKRSFFTENFDVSLGLGYNSYGAIGSTDTLNNFFKWDVDYLAIELGLDYDLIKYHDFVFFIKASASLEFLVQGTQTINNRVINLTDVEEFDDNAIFLRGGAGFSYPISERSRMYIQYSYGSSLAMNDDNGNSTSEEELKIKTHMVGIGLVVSVFQNQTEDIEVEIENDTDSE</sequence>
<accession>A0A7G8PSH7</accession>
<evidence type="ECO:0000256" key="1">
    <source>
        <dbReference type="ARBA" id="ARBA00022729"/>
    </source>
</evidence>
<evidence type="ECO:0000259" key="2">
    <source>
        <dbReference type="Pfam" id="PF13505"/>
    </source>
</evidence>
<dbReference type="Pfam" id="PF13505">
    <property type="entry name" value="OMP_b-brl"/>
    <property type="match status" value="1"/>
</dbReference>
<evidence type="ECO:0000313" key="4">
    <source>
        <dbReference type="Proteomes" id="UP000515514"/>
    </source>
</evidence>
<evidence type="ECO:0000313" key="3">
    <source>
        <dbReference type="EMBL" id="QNJ97293.1"/>
    </source>
</evidence>
<keyword evidence="1" id="KW-0732">Signal</keyword>
<dbReference type="Proteomes" id="UP000515514">
    <property type="component" value="Chromosome"/>
</dbReference>
<dbReference type="InterPro" id="IPR027385">
    <property type="entry name" value="Beta-barrel_OMP"/>
</dbReference>
<dbReference type="Gene3D" id="2.40.160.20">
    <property type="match status" value="1"/>
</dbReference>
<keyword evidence="4" id="KW-1185">Reference proteome</keyword>
<gene>
    <name evidence="3" type="ORF">ALE3EI_0716</name>
</gene>
<protein>
    <recommendedName>
        <fullName evidence="2">Outer membrane protein beta-barrel domain-containing protein</fullName>
    </recommendedName>
</protein>